<name>A0A3L6Q3V2_PANMI</name>
<reference evidence="2" key="1">
    <citation type="journal article" date="2019" name="Nat. Commun.">
        <title>The genome of broomcorn millet.</title>
        <authorList>
            <person name="Zou C."/>
            <person name="Miki D."/>
            <person name="Li D."/>
            <person name="Tang Q."/>
            <person name="Xiao L."/>
            <person name="Rajput S."/>
            <person name="Deng P."/>
            <person name="Jia W."/>
            <person name="Huang R."/>
            <person name="Zhang M."/>
            <person name="Sun Y."/>
            <person name="Hu J."/>
            <person name="Fu X."/>
            <person name="Schnable P.S."/>
            <person name="Li F."/>
            <person name="Zhang H."/>
            <person name="Feng B."/>
            <person name="Zhu X."/>
            <person name="Liu R."/>
            <person name="Schnable J.C."/>
            <person name="Zhu J.-K."/>
            <person name="Zhang H."/>
        </authorList>
    </citation>
    <scope>NUCLEOTIDE SEQUENCE [LARGE SCALE GENOMIC DNA]</scope>
</reference>
<dbReference type="Proteomes" id="UP000275267">
    <property type="component" value="Unassembled WGS sequence"/>
</dbReference>
<organism evidence="1 2">
    <name type="scientific">Panicum miliaceum</name>
    <name type="common">Proso millet</name>
    <name type="synonym">Broomcorn millet</name>
    <dbReference type="NCBI Taxonomy" id="4540"/>
    <lineage>
        <taxon>Eukaryota</taxon>
        <taxon>Viridiplantae</taxon>
        <taxon>Streptophyta</taxon>
        <taxon>Embryophyta</taxon>
        <taxon>Tracheophyta</taxon>
        <taxon>Spermatophyta</taxon>
        <taxon>Magnoliopsida</taxon>
        <taxon>Liliopsida</taxon>
        <taxon>Poales</taxon>
        <taxon>Poaceae</taxon>
        <taxon>PACMAD clade</taxon>
        <taxon>Panicoideae</taxon>
        <taxon>Panicodae</taxon>
        <taxon>Paniceae</taxon>
        <taxon>Panicinae</taxon>
        <taxon>Panicum</taxon>
        <taxon>Panicum sect. Panicum</taxon>
    </lineage>
</organism>
<accession>A0A3L6Q3V2</accession>
<keyword evidence="2" id="KW-1185">Reference proteome</keyword>
<sequence>MVAARLSGGAQVAAPPSMQPLSRHLVRISSQIWWTASGSEGDVDERLQKGATWSFLPA</sequence>
<comment type="caution">
    <text evidence="1">The sequence shown here is derived from an EMBL/GenBank/DDBJ whole genome shotgun (WGS) entry which is preliminary data.</text>
</comment>
<evidence type="ECO:0000313" key="2">
    <source>
        <dbReference type="Proteomes" id="UP000275267"/>
    </source>
</evidence>
<gene>
    <name evidence="1" type="ORF">C2845_PM17G08050</name>
</gene>
<evidence type="ECO:0000313" key="1">
    <source>
        <dbReference type="EMBL" id="RLM69871.1"/>
    </source>
</evidence>
<dbReference type="EMBL" id="PQIB02000014">
    <property type="protein sequence ID" value="RLM69871.1"/>
    <property type="molecule type" value="Genomic_DNA"/>
</dbReference>
<proteinExistence type="predicted"/>
<protein>
    <submittedName>
        <fullName evidence="1">Uncharacterized protein</fullName>
    </submittedName>
</protein>
<dbReference type="AlphaFoldDB" id="A0A3L6Q3V2"/>